<organism evidence="2">
    <name type="scientific">Oryza barthii</name>
    <dbReference type="NCBI Taxonomy" id="65489"/>
    <lineage>
        <taxon>Eukaryota</taxon>
        <taxon>Viridiplantae</taxon>
        <taxon>Streptophyta</taxon>
        <taxon>Embryophyta</taxon>
        <taxon>Tracheophyta</taxon>
        <taxon>Spermatophyta</taxon>
        <taxon>Magnoliopsida</taxon>
        <taxon>Liliopsida</taxon>
        <taxon>Poales</taxon>
        <taxon>Poaceae</taxon>
        <taxon>BOP clade</taxon>
        <taxon>Oryzoideae</taxon>
        <taxon>Oryzeae</taxon>
        <taxon>Oryzinae</taxon>
        <taxon>Oryza</taxon>
    </lineage>
</organism>
<dbReference type="EnsemblPlants" id="OBART05G14780.1">
    <property type="protein sequence ID" value="OBART05G14780.1"/>
    <property type="gene ID" value="OBART05G14780"/>
</dbReference>
<evidence type="ECO:0000313" key="3">
    <source>
        <dbReference type="Proteomes" id="UP000026960"/>
    </source>
</evidence>
<evidence type="ECO:0000256" key="1">
    <source>
        <dbReference type="SAM" id="MobiDB-lite"/>
    </source>
</evidence>
<dbReference type="Proteomes" id="UP000026960">
    <property type="component" value="Chromosome 5"/>
</dbReference>
<reference evidence="2" key="1">
    <citation type="journal article" date="2009" name="Rice">
        <title>De Novo Next Generation Sequencing of Plant Genomes.</title>
        <authorList>
            <person name="Rounsley S."/>
            <person name="Marri P.R."/>
            <person name="Yu Y."/>
            <person name="He R."/>
            <person name="Sisneros N."/>
            <person name="Goicoechea J.L."/>
            <person name="Lee S.J."/>
            <person name="Angelova A."/>
            <person name="Kudrna D."/>
            <person name="Luo M."/>
            <person name="Affourtit J."/>
            <person name="Desany B."/>
            <person name="Knight J."/>
            <person name="Niazi F."/>
            <person name="Egholm M."/>
            <person name="Wing R.A."/>
        </authorList>
    </citation>
    <scope>NUCLEOTIDE SEQUENCE [LARGE SCALE GENOMIC DNA]</scope>
    <source>
        <strain evidence="2">cv. IRGC 105608</strain>
    </source>
</reference>
<dbReference type="Gramene" id="OBART05G14780.1">
    <property type="protein sequence ID" value="OBART05G14780.1"/>
    <property type="gene ID" value="OBART05G14780"/>
</dbReference>
<protein>
    <submittedName>
        <fullName evidence="2">Uncharacterized protein</fullName>
    </submittedName>
</protein>
<name>A0A0D3G735_9ORYZ</name>
<evidence type="ECO:0000313" key="2">
    <source>
        <dbReference type="EnsemblPlants" id="OBART05G14780.1"/>
    </source>
</evidence>
<dbReference type="PaxDb" id="65489-OBART05G14780.1"/>
<reference evidence="2" key="2">
    <citation type="submission" date="2015-03" db="UniProtKB">
        <authorList>
            <consortium name="EnsemblPlants"/>
        </authorList>
    </citation>
    <scope>IDENTIFICATION</scope>
</reference>
<feature type="region of interest" description="Disordered" evidence="1">
    <location>
        <begin position="74"/>
        <end position="98"/>
    </location>
</feature>
<dbReference type="AlphaFoldDB" id="A0A0D3G735"/>
<keyword evidence="3" id="KW-1185">Reference proteome</keyword>
<proteinExistence type="predicted"/>
<feature type="region of interest" description="Disordered" evidence="1">
    <location>
        <begin position="155"/>
        <end position="180"/>
    </location>
</feature>
<sequence length="214" mass="23009">MPSSSVQRLNKVFTQSSLPREEGYLNSTLRRVIMLKIVVTVGPKKPWAKILLGTPTTLPSWSVAQSETTIQTSVAHGLRHTRPTPLRQPASSPANDKTATTPVTLASALTQAAFTTPPAGFPVESNLWEPAQGTTLPRQSEFSLLTDHRLQPAKKLPTKKGRSSLAGLAWPTTRKTTPPPLPSALTQAAFATLPAGLHVESDLWDRIGNLALAT</sequence>
<accession>A0A0D3G735</accession>
<feature type="compositionally biased region" description="Polar residues" evidence="1">
    <location>
        <begin position="89"/>
        <end position="98"/>
    </location>
</feature>
<dbReference type="HOGENOM" id="CLU_1463545_0_0_1"/>